<sequence>MAANAPRFYFILFALKIAQRRRRLFVRIAPAFDTVSNPDTSTSLTGRRLAKEYAVLTRLLVGLSFAFMFMYSPTPRAGRLIGFSLPTPRCHANVKPCSSQASHCRADESLRWSRANPTHNHLSLLYQDSDNRTCAR</sequence>
<feature type="non-terminal residue" evidence="1">
    <location>
        <position position="136"/>
    </location>
</feature>
<gene>
    <name evidence="1" type="ORF">FA95DRAFT_1567879</name>
</gene>
<name>A0ACB8R268_9AGAM</name>
<comment type="caution">
    <text evidence="1">The sequence shown here is derived from an EMBL/GenBank/DDBJ whole genome shotgun (WGS) entry which is preliminary data.</text>
</comment>
<accession>A0ACB8R268</accession>
<proteinExistence type="predicted"/>
<reference evidence="1" key="1">
    <citation type="submission" date="2021-02" db="EMBL/GenBank/DDBJ databases">
        <authorList>
            <consortium name="DOE Joint Genome Institute"/>
            <person name="Ahrendt S."/>
            <person name="Looney B.P."/>
            <person name="Miyauchi S."/>
            <person name="Morin E."/>
            <person name="Drula E."/>
            <person name="Courty P.E."/>
            <person name="Chicoki N."/>
            <person name="Fauchery L."/>
            <person name="Kohler A."/>
            <person name="Kuo A."/>
            <person name="Labutti K."/>
            <person name="Pangilinan J."/>
            <person name="Lipzen A."/>
            <person name="Riley R."/>
            <person name="Andreopoulos W."/>
            <person name="He G."/>
            <person name="Johnson J."/>
            <person name="Barry K.W."/>
            <person name="Grigoriev I.V."/>
            <person name="Nagy L."/>
            <person name="Hibbett D."/>
            <person name="Henrissat B."/>
            <person name="Matheny P.B."/>
            <person name="Labbe J."/>
            <person name="Martin F."/>
        </authorList>
    </citation>
    <scope>NUCLEOTIDE SEQUENCE</scope>
    <source>
        <strain evidence="1">FP105234-sp</strain>
    </source>
</reference>
<reference evidence="1" key="2">
    <citation type="journal article" date="2022" name="New Phytol.">
        <title>Evolutionary transition to the ectomycorrhizal habit in the genomes of a hyperdiverse lineage of mushroom-forming fungi.</title>
        <authorList>
            <person name="Looney B."/>
            <person name="Miyauchi S."/>
            <person name="Morin E."/>
            <person name="Drula E."/>
            <person name="Courty P.E."/>
            <person name="Kohler A."/>
            <person name="Kuo A."/>
            <person name="LaButti K."/>
            <person name="Pangilinan J."/>
            <person name="Lipzen A."/>
            <person name="Riley R."/>
            <person name="Andreopoulos W."/>
            <person name="He G."/>
            <person name="Johnson J."/>
            <person name="Nolan M."/>
            <person name="Tritt A."/>
            <person name="Barry K.W."/>
            <person name="Grigoriev I.V."/>
            <person name="Nagy L.G."/>
            <person name="Hibbett D."/>
            <person name="Henrissat B."/>
            <person name="Matheny P.B."/>
            <person name="Labbe J."/>
            <person name="Martin F.M."/>
        </authorList>
    </citation>
    <scope>NUCLEOTIDE SEQUENCE</scope>
    <source>
        <strain evidence="1">FP105234-sp</strain>
    </source>
</reference>
<keyword evidence="2" id="KW-1185">Reference proteome</keyword>
<dbReference type="Proteomes" id="UP000814033">
    <property type="component" value="Unassembled WGS sequence"/>
</dbReference>
<evidence type="ECO:0000313" key="1">
    <source>
        <dbReference type="EMBL" id="KAI0038204.1"/>
    </source>
</evidence>
<dbReference type="EMBL" id="MU276563">
    <property type="protein sequence ID" value="KAI0038204.1"/>
    <property type="molecule type" value="Genomic_DNA"/>
</dbReference>
<evidence type="ECO:0000313" key="2">
    <source>
        <dbReference type="Proteomes" id="UP000814033"/>
    </source>
</evidence>
<organism evidence="1 2">
    <name type="scientific">Auriscalpium vulgare</name>
    <dbReference type="NCBI Taxonomy" id="40419"/>
    <lineage>
        <taxon>Eukaryota</taxon>
        <taxon>Fungi</taxon>
        <taxon>Dikarya</taxon>
        <taxon>Basidiomycota</taxon>
        <taxon>Agaricomycotina</taxon>
        <taxon>Agaricomycetes</taxon>
        <taxon>Russulales</taxon>
        <taxon>Auriscalpiaceae</taxon>
        <taxon>Auriscalpium</taxon>
    </lineage>
</organism>
<protein>
    <submittedName>
        <fullName evidence="1">Uncharacterized protein</fullName>
    </submittedName>
</protein>